<reference evidence="2 3" key="1">
    <citation type="journal article" date="2018" name="New Phytol.">
        <title>Phylogenomics of Endogonaceae and evolution of mycorrhizas within Mucoromycota.</title>
        <authorList>
            <person name="Chang Y."/>
            <person name="Desiro A."/>
            <person name="Na H."/>
            <person name="Sandor L."/>
            <person name="Lipzen A."/>
            <person name="Clum A."/>
            <person name="Barry K."/>
            <person name="Grigoriev I.V."/>
            <person name="Martin F.M."/>
            <person name="Stajich J.E."/>
            <person name="Smith M.E."/>
            <person name="Bonito G."/>
            <person name="Spatafora J.W."/>
        </authorList>
    </citation>
    <scope>NUCLEOTIDE SEQUENCE [LARGE SCALE GENOMIC DNA]</scope>
    <source>
        <strain evidence="2 3">GMNB39</strain>
    </source>
</reference>
<accession>A0A433CY21</accession>
<protein>
    <submittedName>
        <fullName evidence="2">Uncharacterized protein</fullName>
    </submittedName>
</protein>
<name>A0A433CY21_9FUNG</name>
<sequence>MTPSHLQNGIIPIVDSTGQGSYQITNEPQGSGFRGYQKGFESLGNDAAETTEEDARPSLSADENGNAMMGTEDVAVVAKEGDTVVASESDTVVVSEGDTVMSARGYINE</sequence>
<dbReference type="EMBL" id="RBNI01010865">
    <property type="protein sequence ID" value="RUP43486.1"/>
    <property type="molecule type" value="Genomic_DNA"/>
</dbReference>
<feature type="region of interest" description="Disordered" evidence="1">
    <location>
        <begin position="1"/>
        <end position="67"/>
    </location>
</feature>
<evidence type="ECO:0000313" key="3">
    <source>
        <dbReference type="Proteomes" id="UP000268093"/>
    </source>
</evidence>
<organism evidence="2 3">
    <name type="scientific">Jimgerdemannia flammicorona</name>
    <dbReference type="NCBI Taxonomy" id="994334"/>
    <lineage>
        <taxon>Eukaryota</taxon>
        <taxon>Fungi</taxon>
        <taxon>Fungi incertae sedis</taxon>
        <taxon>Mucoromycota</taxon>
        <taxon>Mucoromycotina</taxon>
        <taxon>Endogonomycetes</taxon>
        <taxon>Endogonales</taxon>
        <taxon>Endogonaceae</taxon>
        <taxon>Jimgerdemannia</taxon>
    </lineage>
</organism>
<dbReference type="AlphaFoldDB" id="A0A433CY21"/>
<gene>
    <name evidence="2" type="ORF">BC936DRAFT_137095</name>
</gene>
<feature type="compositionally biased region" description="Polar residues" evidence="1">
    <location>
        <begin position="16"/>
        <end position="29"/>
    </location>
</feature>
<evidence type="ECO:0000256" key="1">
    <source>
        <dbReference type="SAM" id="MobiDB-lite"/>
    </source>
</evidence>
<proteinExistence type="predicted"/>
<evidence type="ECO:0000313" key="2">
    <source>
        <dbReference type="EMBL" id="RUP43486.1"/>
    </source>
</evidence>
<dbReference type="Proteomes" id="UP000268093">
    <property type="component" value="Unassembled WGS sequence"/>
</dbReference>
<keyword evidence="3" id="KW-1185">Reference proteome</keyword>
<comment type="caution">
    <text evidence="2">The sequence shown here is derived from an EMBL/GenBank/DDBJ whole genome shotgun (WGS) entry which is preliminary data.</text>
</comment>